<feature type="transmembrane region" description="Helical" evidence="1">
    <location>
        <begin position="6"/>
        <end position="26"/>
    </location>
</feature>
<keyword evidence="1" id="KW-0812">Transmembrane</keyword>
<sequence>MKRSGFTLIELSIVLIIIGLIIGAVMKGKDLINSADQKKIYNTWVNQWQVTFNTYQDRTGGVLGDGIINGGTATDPNGQCDNVRLDTTTSVQNKLKAIGLDIPVSNIATSNGGAYKIKGKYTTSTATAYLYWLYSHTDGTYKNRLYITGMPTDVAIAFDTMTDGAINPSAGSFRRYADTSTGTDGTSNTWPDASVTKTVNVSLEL</sequence>
<dbReference type="InterPro" id="IPR045584">
    <property type="entry name" value="Pilin-like"/>
</dbReference>
<evidence type="ECO:0000313" key="3">
    <source>
        <dbReference type="Proteomes" id="UP000007803"/>
    </source>
</evidence>
<accession>E0UP42</accession>
<gene>
    <name evidence="2" type="ordered locus">Saut_0026</name>
</gene>
<keyword evidence="1" id="KW-0472">Membrane</keyword>
<dbReference type="OrthoDB" id="5540916at2"/>
<reference evidence="3" key="1">
    <citation type="journal article" date="2010" name="Stand. Genomic Sci.">
        <title>Complete genome sequence of Sulfurimonas autotrophica type strain (OK10).</title>
        <authorList>
            <person name="Sikorski J."/>
            <person name="Munk C."/>
            <person name="Lapidus A."/>
            <person name="Djao O."/>
            <person name="Lucas S."/>
            <person name="Glavina Del Rio T."/>
            <person name="Nolan M."/>
            <person name="Tice H."/>
            <person name="Han C."/>
            <person name="Cheng J."/>
            <person name="Tapia R."/>
            <person name="Goodwin L."/>
            <person name="Pitluck S."/>
            <person name="Liolios K."/>
            <person name="Ivanova N."/>
            <person name="Mavromatis K."/>
            <person name="Mikhailova N."/>
            <person name="Pati A."/>
            <person name="Sims D."/>
            <person name="Meincke L."/>
            <person name="Brettin T."/>
            <person name="Detter J."/>
            <person name="Chen A."/>
            <person name="Palaniappan K."/>
            <person name="Land M."/>
            <person name="Hauser L."/>
            <person name="Chang Y."/>
            <person name="Jeffries C."/>
            <person name="Rohde M."/>
            <person name="Lang E."/>
            <person name="Spring S."/>
            <person name="Goker M."/>
            <person name="Woyke T."/>
            <person name="Bristow J."/>
            <person name="Eisen J."/>
            <person name="Markowitz V."/>
            <person name="Hugenholtz P."/>
            <person name="Kyrpides N."/>
            <person name="Klenk H."/>
        </authorList>
    </citation>
    <scope>NUCLEOTIDE SEQUENCE [LARGE SCALE GENOMIC DNA]</scope>
    <source>
        <strain evidence="3">ATCC BAA-671 / DSM 16294 / JCM 11897 / OK10</strain>
    </source>
</reference>
<protein>
    <submittedName>
        <fullName evidence="2">Putative type II secretion system protein</fullName>
    </submittedName>
</protein>
<dbReference type="NCBIfam" id="TIGR02532">
    <property type="entry name" value="IV_pilin_GFxxxE"/>
    <property type="match status" value="1"/>
</dbReference>
<dbReference type="KEGG" id="sua:Saut_0026"/>
<dbReference type="Proteomes" id="UP000007803">
    <property type="component" value="Chromosome"/>
</dbReference>
<dbReference type="SUPFAM" id="SSF54523">
    <property type="entry name" value="Pili subunits"/>
    <property type="match status" value="1"/>
</dbReference>
<dbReference type="InterPro" id="IPR012902">
    <property type="entry name" value="N_methyl_site"/>
</dbReference>
<evidence type="ECO:0000313" key="2">
    <source>
        <dbReference type="EMBL" id="ADN08075.1"/>
    </source>
</evidence>
<dbReference type="RefSeq" id="WP_013325831.1">
    <property type="nucleotide sequence ID" value="NC_014506.1"/>
</dbReference>
<keyword evidence="3" id="KW-1185">Reference proteome</keyword>
<dbReference type="PROSITE" id="PS00409">
    <property type="entry name" value="PROKAR_NTER_METHYL"/>
    <property type="match status" value="1"/>
</dbReference>
<dbReference type="eggNOG" id="COG4795">
    <property type="taxonomic scope" value="Bacteria"/>
</dbReference>
<dbReference type="STRING" id="563040.Saut_0026"/>
<name>E0UP42_SULAO</name>
<keyword evidence="1" id="KW-1133">Transmembrane helix</keyword>
<dbReference type="Pfam" id="PF07963">
    <property type="entry name" value="N_methyl"/>
    <property type="match status" value="1"/>
</dbReference>
<organism evidence="2 3">
    <name type="scientific">Sulfurimonas autotrophica (strain ATCC BAA-671 / DSM 16294 / JCM 11897 / OK10)</name>
    <dbReference type="NCBI Taxonomy" id="563040"/>
    <lineage>
        <taxon>Bacteria</taxon>
        <taxon>Pseudomonadati</taxon>
        <taxon>Campylobacterota</taxon>
        <taxon>Epsilonproteobacteria</taxon>
        <taxon>Campylobacterales</taxon>
        <taxon>Sulfurimonadaceae</taxon>
        <taxon>Sulfurimonas</taxon>
    </lineage>
</organism>
<dbReference type="AlphaFoldDB" id="E0UP42"/>
<evidence type="ECO:0000256" key="1">
    <source>
        <dbReference type="SAM" id="Phobius"/>
    </source>
</evidence>
<dbReference type="HOGENOM" id="CLU_1336939_0_0_7"/>
<proteinExistence type="predicted"/>
<dbReference type="EMBL" id="CP002205">
    <property type="protein sequence ID" value="ADN08075.1"/>
    <property type="molecule type" value="Genomic_DNA"/>
</dbReference>